<dbReference type="RefSeq" id="WP_174405073.1">
    <property type="nucleotide sequence ID" value="NZ_BLVO01000013.1"/>
</dbReference>
<dbReference type="PROSITE" id="PS50005">
    <property type="entry name" value="TPR"/>
    <property type="match status" value="2"/>
</dbReference>
<evidence type="ECO:0000313" key="5">
    <source>
        <dbReference type="Proteomes" id="UP000503840"/>
    </source>
</evidence>
<accession>A0A7J0BIC9</accession>
<sequence>MAINAFEGLDYPIKGVFSTDREMKIGFGATKRTVMQNVLVFVEQDKGGRIWGQVINENDIPSGERFVISQEELLEAYLPDPSVYHKRVLPAVRNLNKTISRAERHRSHGELFSAEYEFNNALQIDEENVRATFGLGLVYLDRADSQKAQQVFERLILLDAAFESPHKHMFNEFGIKLRKNSMYEESLRFYARAAELAGDDDHLMYNIARSLLESGDNDGAVRYMKKALALNPDLREARMLSKFLEKKT</sequence>
<proteinExistence type="predicted"/>
<dbReference type="Proteomes" id="UP000503840">
    <property type="component" value="Unassembled WGS sequence"/>
</dbReference>
<dbReference type="SMART" id="SM00028">
    <property type="entry name" value="TPR"/>
    <property type="match status" value="3"/>
</dbReference>
<dbReference type="EMBL" id="BLVO01000013">
    <property type="protein sequence ID" value="GFM33409.1"/>
    <property type="molecule type" value="Genomic_DNA"/>
</dbReference>
<protein>
    <recommendedName>
        <fullName evidence="6">TPR repeat-containing protein</fullName>
    </recommendedName>
</protein>
<evidence type="ECO:0000256" key="1">
    <source>
        <dbReference type="ARBA" id="ARBA00022737"/>
    </source>
</evidence>
<evidence type="ECO:0000256" key="2">
    <source>
        <dbReference type="ARBA" id="ARBA00022803"/>
    </source>
</evidence>
<evidence type="ECO:0000313" key="4">
    <source>
        <dbReference type="EMBL" id="GFM33409.1"/>
    </source>
</evidence>
<keyword evidence="1" id="KW-0677">Repeat</keyword>
<keyword evidence="2 3" id="KW-0802">TPR repeat</keyword>
<dbReference type="SUPFAM" id="SSF48452">
    <property type="entry name" value="TPR-like"/>
    <property type="match status" value="1"/>
</dbReference>
<feature type="repeat" description="TPR" evidence="3">
    <location>
        <begin position="129"/>
        <end position="162"/>
    </location>
</feature>
<dbReference type="InterPro" id="IPR019734">
    <property type="entry name" value="TPR_rpt"/>
</dbReference>
<feature type="repeat" description="TPR" evidence="3">
    <location>
        <begin position="201"/>
        <end position="234"/>
    </location>
</feature>
<dbReference type="InterPro" id="IPR011990">
    <property type="entry name" value="TPR-like_helical_dom_sf"/>
</dbReference>
<reference evidence="4 5" key="1">
    <citation type="submission" date="2020-05" db="EMBL/GenBank/DDBJ databases">
        <title>Draft genome sequence of Desulfovibrio sp. strain HN2T.</title>
        <authorList>
            <person name="Ueno A."/>
            <person name="Tamazawa S."/>
            <person name="Tamamura S."/>
            <person name="Murakami T."/>
            <person name="Kiyama T."/>
            <person name="Inomata H."/>
            <person name="Amano Y."/>
            <person name="Miyakawa K."/>
            <person name="Tamaki H."/>
            <person name="Naganuma T."/>
            <person name="Kaneko K."/>
        </authorList>
    </citation>
    <scope>NUCLEOTIDE SEQUENCE [LARGE SCALE GENOMIC DNA]</scope>
    <source>
        <strain evidence="4 5">HN2</strain>
    </source>
</reference>
<organism evidence="4 5">
    <name type="scientific">Desulfovibrio subterraneus</name>
    <dbReference type="NCBI Taxonomy" id="2718620"/>
    <lineage>
        <taxon>Bacteria</taxon>
        <taxon>Pseudomonadati</taxon>
        <taxon>Thermodesulfobacteriota</taxon>
        <taxon>Desulfovibrionia</taxon>
        <taxon>Desulfovibrionales</taxon>
        <taxon>Desulfovibrionaceae</taxon>
        <taxon>Desulfovibrio</taxon>
    </lineage>
</organism>
<dbReference type="AlphaFoldDB" id="A0A7J0BIC9"/>
<name>A0A7J0BIC9_9BACT</name>
<gene>
    <name evidence="4" type="ORF">DSM101010T_17740</name>
</gene>
<dbReference type="Pfam" id="PF07719">
    <property type="entry name" value="TPR_2"/>
    <property type="match status" value="1"/>
</dbReference>
<comment type="caution">
    <text evidence="4">The sequence shown here is derived from an EMBL/GenBank/DDBJ whole genome shotgun (WGS) entry which is preliminary data.</text>
</comment>
<evidence type="ECO:0000256" key="3">
    <source>
        <dbReference type="PROSITE-ProRule" id="PRU00339"/>
    </source>
</evidence>
<dbReference type="Gene3D" id="1.25.40.10">
    <property type="entry name" value="Tetratricopeptide repeat domain"/>
    <property type="match status" value="2"/>
</dbReference>
<keyword evidence="5" id="KW-1185">Reference proteome</keyword>
<dbReference type="InterPro" id="IPR013105">
    <property type="entry name" value="TPR_2"/>
</dbReference>
<evidence type="ECO:0008006" key="6">
    <source>
        <dbReference type="Google" id="ProtNLM"/>
    </source>
</evidence>